<dbReference type="RefSeq" id="WP_190895566.1">
    <property type="nucleotide sequence ID" value="NZ_JACJTE010000086.1"/>
</dbReference>
<gene>
    <name evidence="2" type="ORF">H6G95_33770</name>
</gene>
<evidence type="ECO:0008006" key="4">
    <source>
        <dbReference type="Google" id="ProtNLM"/>
    </source>
</evidence>
<dbReference type="EMBL" id="JACJTE010000086">
    <property type="protein sequence ID" value="MBD2565453.1"/>
    <property type="molecule type" value="Genomic_DNA"/>
</dbReference>
<feature type="region of interest" description="Disordered" evidence="1">
    <location>
        <begin position="107"/>
        <end position="148"/>
    </location>
</feature>
<reference evidence="2 3" key="1">
    <citation type="journal article" date="2020" name="ISME J.">
        <title>Comparative genomics reveals insights into cyanobacterial evolution and habitat adaptation.</title>
        <authorList>
            <person name="Chen M.Y."/>
            <person name="Teng W.K."/>
            <person name="Zhao L."/>
            <person name="Hu C.X."/>
            <person name="Zhou Y.K."/>
            <person name="Han B.P."/>
            <person name="Song L.R."/>
            <person name="Shu W.S."/>
        </authorList>
    </citation>
    <scope>NUCLEOTIDE SEQUENCE [LARGE SCALE GENOMIC DNA]</scope>
    <source>
        <strain evidence="2 3">FACHB-391</strain>
    </source>
</reference>
<accession>A0ABR8F5K2</accession>
<evidence type="ECO:0000313" key="2">
    <source>
        <dbReference type="EMBL" id="MBD2565453.1"/>
    </source>
</evidence>
<feature type="compositionally biased region" description="Polar residues" evidence="1">
    <location>
        <begin position="117"/>
        <end position="129"/>
    </location>
</feature>
<evidence type="ECO:0000256" key="1">
    <source>
        <dbReference type="SAM" id="MobiDB-lite"/>
    </source>
</evidence>
<evidence type="ECO:0000313" key="3">
    <source>
        <dbReference type="Proteomes" id="UP000604661"/>
    </source>
</evidence>
<keyword evidence="3" id="KW-1185">Reference proteome</keyword>
<sequence length="148" mass="15968">MARRKRTSQVLEKAARRAAGINSIDPNLNVGNGLTLPAFSSLIETMRTRENLYNTALSNLDKLYYEMLETERELADMAEHMLLGVATQYGKSSVEYGMAGGVLKNQRRKGLRGESAVPSSQQPSFIASVNGNGSKNGSQNGNKAAATS</sequence>
<dbReference type="Proteomes" id="UP000604661">
    <property type="component" value="Unassembled WGS sequence"/>
</dbReference>
<organism evidence="2 3">
    <name type="scientific">Nostoc linckia FACHB-391</name>
    <dbReference type="NCBI Taxonomy" id="2692906"/>
    <lineage>
        <taxon>Bacteria</taxon>
        <taxon>Bacillati</taxon>
        <taxon>Cyanobacteriota</taxon>
        <taxon>Cyanophyceae</taxon>
        <taxon>Nostocales</taxon>
        <taxon>Nostocaceae</taxon>
        <taxon>Nostoc</taxon>
    </lineage>
</organism>
<feature type="compositionally biased region" description="Low complexity" evidence="1">
    <location>
        <begin position="130"/>
        <end position="148"/>
    </location>
</feature>
<comment type="caution">
    <text evidence="2">The sequence shown here is derived from an EMBL/GenBank/DDBJ whole genome shotgun (WGS) entry which is preliminary data.</text>
</comment>
<proteinExistence type="predicted"/>
<protein>
    <recommendedName>
        <fullName evidence="4">ATPase involved in DNA repair</fullName>
    </recommendedName>
</protein>
<name>A0ABR8F5K2_NOSLI</name>